<dbReference type="CDD" id="cd01949">
    <property type="entry name" value="GGDEF"/>
    <property type="match status" value="1"/>
</dbReference>
<gene>
    <name evidence="3" type="ORF">CKN69_04795</name>
</gene>
<proteinExistence type="predicted"/>
<evidence type="ECO:0000313" key="4">
    <source>
        <dbReference type="Proteomes" id="UP000297938"/>
    </source>
</evidence>
<dbReference type="InterPro" id="IPR029787">
    <property type="entry name" value="Nucleotide_cyclase"/>
</dbReference>
<accession>A0A7Z8CZT0</accession>
<dbReference type="PANTHER" id="PTHR45138">
    <property type="entry name" value="REGULATORY COMPONENTS OF SENSORY TRANSDUCTION SYSTEM"/>
    <property type="match status" value="1"/>
</dbReference>
<keyword evidence="1" id="KW-0812">Transmembrane</keyword>
<feature type="transmembrane region" description="Helical" evidence="1">
    <location>
        <begin position="105"/>
        <end position="123"/>
    </location>
</feature>
<feature type="transmembrane region" description="Helical" evidence="1">
    <location>
        <begin position="42"/>
        <end position="61"/>
    </location>
</feature>
<feature type="domain" description="GGDEF" evidence="2">
    <location>
        <begin position="225"/>
        <end position="358"/>
    </location>
</feature>
<dbReference type="SUPFAM" id="SSF55073">
    <property type="entry name" value="Nucleotide cyclase"/>
    <property type="match status" value="1"/>
</dbReference>
<feature type="transmembrane region" description="Helical" evidence="1">
    <location>
        <begin position="5"/>
        <end position="22"/>
    </location>
</feature>
<dbReference type="PROSITE" id="PS50887">
    <property type="entry name" value="GGDEF"/>
    <property type="match status" value="1"/>
</dbReference>
<dbReference type="InterPro" id="IPR043128">
    <property type="entry name" value="Rev_trsase/Diguanyl_cyclase"/>
</dbReference>
<protein>
    <recommendedName>
        <fullName evidence="2">GGDEF domain-containing protein</fullName>
    </recommendedName>
</protein>
<dbReference type="Pfam" id="PF00990">
    <property type="entry name" value="GGDEF"/>
    <property type="match status" value="1"/>
</dbReference>
<feature type="transmembrane region" description="Helical" evidence="1">
    <location>
        <begin position="161"/>
        <end position="182"/>
    </location>
</feature>
<keyword evidence="1" id="KW-0472">Membrane</keyword>
<comment type="caution">
    <text evidence="3">The sequence shown here is derived from an EMBL/GenBank/DDBJ whole genome shotgun (WGS) entry which is preliminary data.</text>
</comment>
<dbReference type="SMART" id="SM00267">
    <property type="entry name" value="GGDEF"/>
    <property type="match status" value="1"/>
</dbReference>
<dbReference type="GO" id="GO:0052621">
    <property type="term" value="F:diguanylate cyclase activity"/>
    <property type="evidence" value="ECO:0007669"/>
    <property type="project" value="TreeGrafter"/>
</dbReference>
<keyword evidence="1" id="KW-1133">Transmembrane helix</keyword>
<evidence type="ECO:0000259" key="2">
    <source>
        <dbReference type="PROSITE" id="PS50887"/>
    </source>
</evidence>
<organism evidence="3 4">
    <name type="scientific">Carnobacterium divergens</name>
    <name type="common">Lactobacillus divergens</name>
    <dbReference type="NCBI Taxonomy" id="2748"/>
    <lineage>
        <taxon>Bacteria</taxon>
        <taxon>Bacillati</taxon>
        <taxon>Bacillota</taxon>
        <taxon>Bacilli</taxon>
        <taxon>Lactobacillales</taxon>
        <taxon>Carnobacteriaceae</taxon>
        <taxon>Carnobacterium</taxon>
    </lineage>
</organism>
<name>A0A7Z8CZT0_CARDV</name>
<reference evidence="3 4" key="1">
    <citation type="journal article" date="2018" name="Int. J. Food Microbiol.">
        <title>Growth of Carnobacterium spp. isolated from chilled vacuum-packaged meat under relevant acidic conditions.</title>
        <authorList>
            <person name="Zhang P."/>
            <person name="Badoni M."/>
            <person name="Ganzle M."/>
            <person name="Yang X."/>
        </authorList>
    </citation>
    <scope>NUCLEOTIDE SEQUENCE [LARGE SCALE GENOMIC DNA]</scope>
    <source>
        <strain evidence="3 4">B2</strain>
    </source>
</reference>
<dbReference type="EMBL" id="NRPP01000008">
    <property type="protein sequence ID" value="TFJ27855.1"/>
    <property type="molecule type" value="Genomic_DNA"/>
</dbReference>
<feature type="transmembrane region" description="Helical" evidence="1">
    <location>
        <begin position="135"/>
        <end position="155"/>
    </location>
</feature>
<dbReference type="NCBIfam" id="TIGR00254">
    <property type="entry name" value="GGDEF"/>
    <property type="match status" value="1"/>
</dbReference>
<sequence length="358" mass="40895">MFTIFKVIISDFSILITASYLFSKLTKKSVNSELNFFKKFRFGIYSGITGILLLIFSIFYNNEFMIDLRLVPIVISSFWVGGVSPFVASVIIGSGRYFYDFSDKGLRFFILYLFIGISQIFISKLFKEYSPAKRLFLIFATIQVPVILNFLSYSGNSLPNWLLIFASVSYNTVGIILNNQFLKDMEDRKVSYQKLEKASTMDYLTKIPNRFSFDNQLKKDLADQESILLFLLDINNFKKINDFYGHAIGDAVLIHFSAILNEHPQIHGRIYRLGGDEFAILLPKRDLHASIEDFRSLIKSLIRENPYIEEAYELIPLSTSVGIGISDVESNSGLLYISADKDLYQDKAQQKKDLGGSL</sequence>
<feature type="transmembrane region" description="Helical" evidence="1">
    <location>
        <begin position="73"/>
        <end position="99"/>
    </location>
</feature>
<dbReference type="InterPro" id="IPR050469">
    <property type="entry name" value="Diguanylate_Cyclase"/>
</dbReference>
<dbReference type="Proteomes" id="UP000297938">
    <property type="component" value="Unassembled WGS sequence"/>
</dbReference>
<dbReference type="InterPro" id="IPR000160">
    <property type="entry name" value="GGDEF_dom"/>
</dbReference>
<dbReference type="PANTHER" id="PTHR45138:SF9">
    <property type="entry name" value="DIGUANYLATE CYCLASE DGCM-RELATED"/>
    <property type="match status" value="1"/>
</dbReference>
<dbReference type="Gene3D" id="3.30.70.270">
    <property type="match status" value="1"/>
</dbReference>
<evidence type="ECO:0000313" key="3">
    <source>
        <dbReference type="EMBL" id="TFJ27855.1"/>
    </source>
</evidence>
<evidence type="ECO:0000256" key="1">
    <source>
        <dbReference type="SAM" id="Phobius"/>
    </source>
</evidence>
<dbReference type="AlphaFoldDB" id="A0A7Z8CZT0"/>
<dbReference type="RefSeq" id="WP_135025838.1">
    <property type="nucleotide sequence ID" value="NZ_JBFUWL010000003.1"/>
</dbReference>